<sequence length="264" mass="29316">MGIRFFERVVDGQTAALAYGCVKEGSLKTMPFSEVSSNVSKLFDAKTKKPMVFAKFVLAFAKLAFANILHGFCSSCFFRASVWWLFTWVRGEQGWALPPWLCRFVLGARCPLLCPQPCLSPSMPTPALSSGPSTKAIATGTSPSTKPGLKPTSIALSSPLASDQPSWPPSTGEECRHFWEENVFVYDLVNSRVPGIPTDIWTGLNDLRQEGHFEWTDGSSYDYHYWDGSQPDDGIHSIPEEEDCVQIWYRHSSEELGFLMAGAQ</sequence>
<name>A0A2I0TXV7_LIMLA</name>
<proteinExistence type="predicted"/>
<dbReference type="SUPFAM" id="SSF56436">
    <property type="entry name" value="C-type lectin-like"/>
    <property type="match status" value="1"/>
</dbReference>
<reference evidence="4" key="1">
    <citation type="submission" date="2017-11" db="EMBL/GenBank/DDBJ databases">
        <authorList>
            <person name="Lima N.C."/>
            <person name="Parody-Merino A.M."/>
            <person name="Battley P.F."/>
            <person name="Fidler A.E."/>
            <person name="Prosdocimi F."/>
        </authorList>
    </citation>
    <scope>NUCLEOTIDE SEQUENCE [LARGE SCALE GENOMIC DNA]</scope>
</reference>
<dbReference type="InterPro" id="IPR050111">
    <property type="entry name" value="C-type_lectin/snaclec_domain"/>
</dbReference>
<evidence type="ECO:0000256" key="1">
    <source>
        <dbReference type="SAM" id="MobiDB-lite"/>
    </source>
</evidence>
<dbReference type="EMBL" id="KZ506702">
    <property type="protein sequence ID" value="PKU38601.1"/>
    <property type="molecule type" value="Genomic_DNA"/>
</dbReference>
<dbReference type="PROSITE" id="PS50041">
    <property type="entry name" value="C_TYPE_LECTIN_2"/>
    <property type="match status" value="1"/>
</dbReference>
<dbReference type="AlphaFoldDB" id="A0A2I0TXV7"/>
<dbReference type="InterPro" id="IPR016187">
    <property type="entry name" value="CTDL_fold"/>
</dbReference>
<gene>
    <name evidence="3" type="ORF">llap_11089</name>
</gene>
<feature type="region of interest" description="Disordered" evidence="1">
    <location>
        <begin position="129"/>
        <end position="149"/>
    </location>
</feature>
<reference evidence="4" key="2">
    <citation type="submission" date="2017-12" db="EMBL/GenBank/DDBJ databases">
        <title>Genome sequence of the Bar-tailed Godwit (Limosa lapponica baueri).</title>
        <authorList>
            <person name="Lima N.C.B."/>
            <person name="Parody-Merino A.M."/>
            <person name="Battley P.F."/>
            <person name="Fidler A.E."/>
            <person name="Prosdocimi F."/>
        </authorList>
    </citation>
    <scope>NUCLEOTIDE SEQUENCE [LARGE SCALE GENOMIC DNA]</scope>
</reference>
<organism evidence="3 4">
    <name type="scientific">Limosa lapponica baueri</name>
    <dbReference type="NCBI Taxonomy" id="1758121"/>
    <lineage>
        <taxon>Eukaryota</taxon>
        <taxon>Metazoa</taxon>
        <taxon>Chordata</taxon>
        <taxon>Craniata</taxon>
        <taxon>Vertebrata</taxon>
        <taxon>Euteleostomi</taxon>
        <taxon>Archelosauria</taxon>
        <taxon>Archosauria</taxon>
        <taxon>Dinosauria</taxon>
        <taxon>Saurischia</taxon>
        <taxon>Theropoda</taxon>
        <taxon>Coelurosauria</taxon>
        <taxon>Aves</taxon>
        <taxon>Neognathae</taxon>
        <taxon>Neoaves</taxon>
        <taxon>Charadriiformes</taxon>
        <taxon>Scolopacidae</taxon>
        <taxon>Limosa</taxon>
    </lineage>
</organism>
<keyword evidence="4" id="KW-1185">Reference proteome</keyword>
<dbReference type="Pfam" id="PF00059">
    <property type="entry name" value="Lectin_C"/>
    <property type="match status" value="1"/>
</dbReference>
<evidence type="ECO:0000313" key="4">
    <source>
        <dbReference type="Proteomes" id="UP000233556"/>
    </source>
</evidence>
<feature type="domain" description="C-type lectin" evidence="2">
    <location>
        <begin position="180"/>
        <end position="247"/>
    </location>
</feature>
<dbReference type="PANTHER" id="PTHR22803">
    <property type="entry name" value="MANNOSE, PHOSPHOLIPASE, LECTIN RECEPTOR RELATED"/>
    <property type="match status" value="1"/>
</dbReference>
<dbReference type="InterPro" id="IPR001304">
    <property type="entry name" value="C-type_lectin-like"/>
</dbReference>
<dbReference type="OrthoDB" id="418245at2759"/>
<dbReference type="InterPro" id="IPR016186">
    <property type="entry name" value="C-type_lectin-like/link_sf"/>
</dbReference>
<evidence type="ECO:0000259" key="2">
    <source>
        <dbReference type="PROSITE" id="PS50041"/>
    </source>
</evidence>
<dbReference type="Gene3D" id="3.10.100.10">
    <property type="entry name" value="Mannose-Binding Protein A, subunit A"/>
    <property type="match status" value="1"/>
</dbReference>
<accession>A0A2I0TXV7</accession>
<evidence type="ECO:0000313" key="3">
    <source>
        <dbReference type="EMBL" id="PKU38601.1"/>
    </source>
</evidence>
<dbReference type="Proteomes" id="UP000233556">
    <property type="component" value="Unassembled WGS sequence"/>
</dbReference>
<protein>
    <recommendedName>
        <fullName evidence="2">C-type lectin domain-containing protein</fullName>
    </recommendedName>
</protein>